<keyword evidence="3 10" id="KW-0444">Lipid biosynthesis</keyword>
<evidence type="ECO:0000256" key="9">
    <source>
        <dbReference type="ARBA" id="ARBA00046608"/>
    </source>
</evidence>
<proteinExistence type="inferred from homology"/>
<evidence type="ECO:0000256" key="8">
    <source>
        <dbReference type="ARBA" id="ARBA00024069"/>
    </source>
</evidence>
<evidence type="ECO:0000256" key="10">
    <source>
        <dbReference type="HAMAP-Rule" id="MF_00019"/>
    </source>
</evidence>
<dbReference type="STRING" id="1129794.C427_2803"/>
<dbReference type="HAMAP" id="MF_00019">
    <property type="entry name" value="PlsX"/>
    <property type="match status" value="1"/>
</dbReference>
<dbReference type="GO" id="GO:0008654">
    <property type="term" value="P:phospholipid biosynthetic process"/>
    <property type="evidence" value="ECO:0007669"/>
    <property type="project" value="UniProtKB-KW"/>
</dbReference>
<sequence>MSRLTIALDIMGGDNGPHIIFPAALTALQQTPHLHFIFCGPLNVMSLWLNQQLPNIQARITLSDCPQIVTMDDAPTHALRYKKNSSMRRVLDLVDKNEADACVSGGNTGALICMAYYVLKTLPGIDRPALITLVPTINNGKVYFLDLGANINCDSEVLFQYAVMGSVLAEQISHIKQPRVALLNVGSEDIKGNDQVKQTSRLLTDSQNINYIGYVEGNDIFSQKADVIVTDGFAGNIALKSWEGLVNFAIQEFKKASQHNLWSKIVANIAMPLFRGIYLRMKPDQYNGASLIGLRGIVVKSHGNASSEAFLYAIREAIQQVEMQVPDKIKGKIEAVLMERHE</sequence>
<dbReference type="eggNOG" id="COG0416">
    <property type="taxonomic scope" value="Bacteria"/>
</dbReference>
<gene>
    <name evidence="10" type="primary">plsX</name>
    <name evidence="11" type="ORF">C427_2803</name>
</gene>
<evidence type="ECO:0000313" key="12">
    <source>
        <dbReference type="Proteomes" id="UP000011864"/>
    </source>
</evidence>
<dbReference type="NCBIfam" id="TIGR00182">
    <property type="entry name" value="plsX"/>
    <property type="match status" value="1"/>
</dbReference>
<comment type="subunit">
    <text evidence="9 10">Homodimer. Probably interacts with PlsY.</text>
</comment>
<evidence type="ECO:0000256" key="6">
    <source>
        <dbReference type="ARBA" id="ARBA00023209"/>
    </source>
</evidence>
<dbReference type="GO" id="GO:0005737">
    <property type="term" value="C:cytoplasm"/>
    <property type="evidence" value="ECO:0007669"/>
    <property type="project" value="UniProtKB-SubCell"/>
</dbReference>
<evidence type="ECO:0000256" key="4">
    <source>
        <dbReference type="ARBA" id="ARBA00022679"/>
    </source>
</evidence>
<reference evidence="11 12" key="1">
    <citation type="journal article" date="2013" name="Genome Announc.">
        <title>Complete Genome Sequence of Glaciecola psychrophila Strain 170T.</title>
        <authorList>
            <person name="Yin J."/>
            <person name="Chen J."/>
            <person name="Liu G."/>
            <person name="Yu Y."/>
            <person name="Song L."/>
            <person name="Wang X."/>
            <person name="Qu X."/>
        </authorList>
    </citation>
    <scope>NUCLEOTIDE SEQUENCE [LARGE SCALE GENOMIC DNA]</scope>
    <source>
        <strain evidence="11 12">170</strain>
    </source>
</reference>
<dbReference type="EC" id="2.3.1.274" evidence="8 10"/>
<dbReference type="InterPro" id="IPR003664">
    <property type="entry name" value="FA_synthesis"/>
</dbReference>
<protein>
    <recommendedName>
        <fullName evidence="8 10">Phosphate acyltransferase</fullName>
        <ecNumber evidence="8 10">2.3.1.274</ecNumber>
    </recommendedName>
    <alternativeName>
        <fullName evidence="10">Acyl-ACP phosphotransacylase</fullName>
    </alternativeName>
    <alternativeName>
        <fullName evidence="10">Acyl-[acyl-carrier-protein]--phosphate acyltransferase</fullName>
    </alternativeName>
    <alternativeName>
        <fullName evidence="10">Phosphate-acyl-ACP acyltransferase</fullName>
    </alternativeName>
</protein>
<dbReference type="GO" id="GO:0006633">
    <property type="term" value="P:fatty acid biosynthetic process"/>
    <property type="evidence" value="ECO:0007669"/>
    <property type="project" value="UniProtKB-UniRule"/>
</dbReference>
<keyword evidence="5 10" id="KW-0443">Lipid metabolism</keyword>
<dbReference type="HOGENOM" id="CLU_039379_1_0_6"/>
<comment type="subcellular location">
    <subcellularLocation>
        <location evidence="10">Cytoplasm</location>
    </subcellularLocation>
    <text evidence="10">Associated with the membrane possibly through PlsY.</text>
</comment>
<organism evidence="11 12">
    <name type="scientific">Paraglaciecola psychrophila 170</name>
    <dbReference type="NCBI Taxonomy" id="1129794"/>
    <lineage>
        <taxon>Bacteria</taxon>
        <taxon>Pseudomonadati</taxon>
        <taxon>Pseudomonadota</taxon>
        <taxon>Gammaproteobacteria</taxon>
        <taxon>Alteromonadales</taxon>
        <taxon>Alteromonadaceae</taxon>
        <taxon>Paraglaciecola</taxon>
    </lineage>
</organism>
<name>K6ZJW2_9ALTE</name>
<comment type="pathway">
    <text evidence="10">Lipid metabolism; phospholipid metabolism.</text>
</comment>
<accession>K6ZJW2</accession>
<dbReference type="RefSeq" id="WP_007635481.1">
    <property type="nucleotide sequence ID" value="NC_020514.1"/>
</dbReference>
<dbReference type="PIRSF" id="PIRSF002465">
    <property type="entry name" value="Phsphlp_syn_PlsX"/>
    <property type="match status" value="1"/>
</dbReference>
<dbReference type="GO" id="GO:0043811">
    <property type="term" value="F:phosphate:acyl-[acyl carrier protein] acyltransferase activity"/>
    <property type="evidence" value="ECO:0007669"/>
    <property type="project" value="UniProtKB-UniRule"/>
</dbReference>
<comment type="catalytic activity">
    <reaction evidence="1 10">
        <text>a fatty acyl-[ACP] + phosphate = an acyl phosphate + holo-[ACP]</text>
        <dbReference type="Rhea" id="RHEA:42292"/>
        <dbReference type="Rhea" id="RHEA-COMP:9685"/>
        <dbReference type="Rhea" id="RHEA-COMP:14125"/>
        <dbReference type="ChEBI" id="CHEBI:43474"/>
        <dbReference type="ChEBI" id="CHEBI:59918"/>
        <dbReference type="ChEBI" id="CHEBI:64479"/>
        <dbReference type="ChEBI" id="CHEBI:138651"/>
        <dbReference type="EC" id="2.3.1.274"/>
    </reaction>
</comment>
<dbReference type="Gene3D" id="3.40.718.10">
    <property type="entry name" value="Isopropylmalate Dehydrogenase"/>
    <property type="match status" value="1"/>
</dbReference>
<evidence type="ECO:0000256" key="1">
    <source>
        <dbReference type="ARBA" id="ARBA00001232"/>
    </source>
</evidence>
<dbReference type="EMBL" id="CP003837">
    <property type="protein sequence ID" value="AGH44912.1"/>
    <property type="molecule type" value="Genomic_DNA"/>
</dbReference>
<dbReference type="AlphaFoldDB" id="K6ZJW2"/>
<dbReference type="OrthoDB" id="9806408at2"/>
<evidence type="ECO:0000313" key="11">
    <source>
        <dbReference type="EMBL" id="AGH44912.1"/>
    </source>
</evidence>
<evidence type="ECO:0000256" key="2">
    <source>
        <dbReference type="ARBA" id="ARBA00022490"/>
    </source>
</evidence>
<keyword evidence="4 10" id="KW-0808">Transferase</keyword>
<dbReference type="PANTHER" id="PTHR30100">
    <property type="entry name" value="FATTY ACID/PHOSPHOLIPID SYNTHESIS PROTEIN PLSX"/>
    <property type="match status" value="1"/>
</dbReference>
<comment type="similarity">
    <text evidence="10">Belongs to the PlsX family.</text>
</comment>
<evidence type="ECO:0000256" key="7">
    <source>
        <dbReference type="ARBA" id="ARBA00023264"/>
    </source>
</evidence>
<dbReference type="Pfam" id="PF02504">
    <property type="entry name" value="FA_synthesis"/>
    <property type="match status" value="1"/>
</dbReference>
<dbReference type="SUPFAM" id="SSF53659">
    <property type="entry name" value="Isocitrate/Isopropylmalate dehydrogenase-like"/>
    <property type="match status" value="1"/>
</dbReference>
<keyword evidence="6 10" id="KW-0594">Phospholipid biosynthesis</keyword>
<dbReference type="Proteomes" id="UP000011864">
    <property type="component" value="Chromosome"/>
</dbReference>
<keyword evidence="7 10" id="KW-1208">Phospholipid metabolism</keyword>
<dbReference type="InterPro" id="IPR012281">
    <property type="entry name" value="Phospholipid_synth_PlsX-like"/>
</dbReference>
<comment type="function">
    <text evidence="10">Catalyzes the reversible formation of acyl-phosphate (acyl-PO(4)) from acyl-[acyl-carrier-protein] (acyl-ACP). This enzyme utilizes acyl-ACP as fatty acyl donor, but not acyl-CoA.</text>
</comment>
<keyword evidence="12" id="KW-1185">Reference proteome</keyword>
<evidence type="ECO:0000256" key="5">
    <source>
        <dbReference type="ARBA" id="ARBA00023098"/>
    </source>
</evidence>
<evidence type="ECO:0000256" key="3">
    <source>
        <dbReference type="ARBA" id="ARBA00022516"/>
    </source>
</evidence>
<dbReference type="PANTHER" id="PTHR30100:SF1">
    <property type="entry name" value="PHOSPHATE ACYLTRANSFERASE"/>
    <property type="match status" value="1"/>
</dbReference>
<dbReference type="KEGG" id="gps:C427_2803"/>
<dbReference type="PATRIC" id="fig|1129794.4.peg.2788"/>
<keyword evidence="2 10" id="KW-0963">Cytoplasm</keyword>
<dbReference type="UniPathway" id="UPA00085"/>